<evidence type="ECO:0000256" key="10">
    <source>
        <dbReference type="ARBA" id="ARBA00023268"/>
    </source>
</evidence>
<reference evidence="12" key="1">
    <citation type="submission" date="2018-05" db="EMBL/GenBank/DDBJ databases">
        <authorList>
            <person name="Lanie J.A."/>
            <person name="Ng W.-L."/>
            <person name="Kazmierczak K.M."/>
            <person name="Andrzejewski T.M."/>
            <person name="Davidsen T.M."/>
            <person name="Wayne K.J."/>
            <person name="Tettelin H."/>
            <person name="Glass J.I."/>
            <person name="Rusch D."/>
            <person name="Podicherti R."/>
            <person name="Tsui H.-C.T."/>
            <person name="Winkler M.E."/>
        </authorList>
    </citation>
    <scope>NUCLEOTIDE SEQUENCE</scope>
</reference>
<feature type="domain" description="CMP/dCMP-type deaminase" evidence="11">
    <location>
        <begin position="1"/>
        <end position="117"/>
    </location>
</feature>
<evidence type="ECO:0000256" key="2">
    <source>
        <dbReference type="ARBA" id="ARBA00004882"/>
    </source>
</evidence>
<dbReference type="Gene3D" id="3.40.140.10">
    <property type="entry name" value="Cytidine Deaminase, domain 2"/>
    <property type="match status" value="1"/>
</dbReference>
<evidence type="ECO:0000256" key="1">
    <source>
        <dbReference type="ARBA" id="ARBA00001947"/>
    </source>
</evidence>
<gene>
    <name evidence="12" type="ORF">METZ01_LOCUS93295</name>
</gene>
<dbReference type="GO" id="GO:0008270">
    <property type="term" value="F:zinc ion binding"/>
    <property type="evidence" value="ECO:0007669"/>
    <property type="project" value="InterPro"/>
</dbReference>
<dbReference type="SUPFAM" id="SSF53597">
    <property type="entry name" value="Dihydrofolate reductase-like"/>
    <property type="match status" value="1"/>
</dbReference>
<dbReference type="SUPFAM" id="SSF53927">
    <property type="entry name" value="Cytidine deaminase-like"/>
    <property type="match status" value="1"/>
</dbReference>
<evidence type="ECO:0000313" key="12">
    <source>
        <dbReference type="EMBL" id="SVA40441.1"/>
    </source>
</evidence>
<dbReference type="NCBIfam" id="TIGR00326">
    <property type="entry name" value="eubact_ribD"/>
    <property type="match status" value="1"/>
</dbReference>
<comment type="pathway">
    <text evidence="2">Cofactor biosynthesis; riboflavin biosynthesis; 5-amino-6-(D-ribitylamino)uracil from GTP: step 2/4.</text>
</comment>
<dbReference type="GO" id="GO:0008703">
    <property type="term" value="F:5-amino-6-(5-phosphoribosylamino)uracil reductase activity"/>
    <property type="evidence" value="ECO:0007669"/>
    <property type="project" value="InterPro"/>
</dbReference>
<accession>A0A381VK85</accession>
<sequence length="356" mass="37820">MSQALALASKGLYTTRPNPRVGCVIVLGDEVVGEGWHEWAGESHAEIMALEQAGRRASGAEVFVTLEPCSHTGRTGPCVDSLIRAGVKRVVAAMLDPNPKISGQGVETLRAAGIDVDVGIGSVEAHKLNEGFVKRMETGRPLVRVKVAATLDGRTAAMDGSSQWITSEAARQDVHRLRARSCALVTGIGTVIEDDPRLNARVDEPLAPSLRVVLDGNARLEPGAAIFSVAGPVLIVTSGKDAYDYIFDSRTECMRMTGADGRVDLSGLVELLGQRGCNDILVEAGAGVSGAFMAAGLVDEIVTYNSPDVLGSSGRGMFVVRGIRSMKDRIRYEILDVGRIGPDIKVIYRPIRDGSE</sequence>
<dbReference type="InterPro" id="IPR002734">
    <property type="entry name" value="RibDG_C"/>
</dbReference>
<evidence type="ECO:0000256" key="6">
    <source>
        <dbReference type="ARBA" id="ARBA00022801"/>
    </source>
</evidence>
<dbReference type="InterPro" id="IPR002125">
    <property type="entry name" value="CMP_dCMP_dom"/>
</dbReference>
<evidence type="ECO:0000256" key="8">
    <source>
        <dbReference type="ARBA" id="ARBA00022857"/>
    </source>
</evidence>
<evidence type="ECO:0000256" key="9">
    <source>
        <dbReference type="ARBA" id="ARBA00023002"/>
    </source>
</evidence>
<dbReference type="InterPro" id="IPR016193">
    <property type="entry name" value="Cytidine_deaminase-like"/>
</dbReference>
<comment type="pathway">
    <text evidence="3">Cofactor biosynthesis; riboflavin biosynthesis; 5-amino-6-(D-ribitylamino)uracil from GTP: step 3/4.</text>
</comment>
<dbReference type="FunFam" id="3.40.140.10:FF:000025">
    <property type="entry name" value="Riboflavin biosynthesis protein RibD"/>
    <property type="match status" value="1"/>
</dbReference>
<dbReference type="InterPro" id="IPR011549">
    <property type="entry name" value="RibD_C"/>
</dbReference>
<dbReference type="PROSITE" id="PS00903">
    <property type="entry name" value="CYT_DCMP_DEAMINASES_1"/>
    <property type="match status" value="1"/>
</dbReference>
<dbReference type="InterPro" id="IPR016192">
    <property type="entry name" value="APOBEC/CMP_deaminase_Zn-bd"/>
</dbReference>
<dbReference type="Pfam" id="PF01872">
    <property type="entry name" value="RibD_C"/>
    <property type="match status" value="1"/>
</dbReference>
<evidence type="ECO:0000256" key="4">
    <source>
        <dbReference type="ARBA" id="ARBA00022619"/>
    </source>
</evidence>
<dbReference type="AlphaFoldDB" id="A0A381VK85"/>
<dbReference type="InterPro" id="IPR004794">
    <property type="entry name" value="Eubact_RibD"/>
</dbReference>
<organism evidence="12">
    <name type="scientific">marine metagenome</name>
    <dbReference type="NCBI Taxonomy" id="408172"/>
    <lineage>
        <taxon>unclassified sequences</taxon>
        <taxon>metagenomes</taxon>
        <taxon>ecological metagenomes</taxon>
    </lineage>
</organism>
<dbReference type="PROSITE" id="PS51747">
    <property type="entry name" value="CYT_DCMP_DEAMINASES_2"/>
    <property type="match status" value="1"/>
</dbReference>
<keyword evidence="5" id="KW-0479">Metal-binding</keyword>
<dbReference type="CDD" id="cd01284">
    <property type="entry name" value="Riboflavin_deaminase-reductase"/>
    <property type="match status" value="1"/>
</dbReference>
<dbReference type="InterPro" id="IPR024072">
    <property type="entry name" value="DHFR-like_dom_sf"/>
</dbReference>
<keyword evidence="7" id="KW-0862">Zinc</keyword>
<dbReference type="EMBL" id="UINC01009000">
    <property type="protein sequence ID" value="SVA40441.1"/>
    <property type="molecule type" value="Genomic_DNA"/>
</dbReference>
<dbReference type="PIRSF" id="PIRSF006769">
    <property type="entry name" value="RibD"/>
    <property type="match status" value="1"/>
</dbReference>
<comment type="cofactor">
    <cofactor evidence="1">
        <name>Zn(2+)</name>
        <dbReference type="ChEBI" id="CHEBI:29105"/>
    </cofactor>
</comment>
<dbReference type="PANTHER" id="PTHR38011:SF7">
    <property type="entry name" value="2,5-DIAMINO-6-RIBOSYLAMINO-4(3H)-PYRIMIDINONE 5'-PHOSPHATE REDUCTASE"/>
    <property type="match status" value="1"/>
</dbReference>
<dbReference type="Gene3D" id="3.40.430.10">
    <property type="entry name" value="Dihydrofolate Reductase, subunit A"/>
    <property type="match status" value="1"/>
</dbReference>
<dbReference type="GO" id="GO:0008835">
    <property type="term" value="F:diaminohydroxyphosphoribosylaminopyrimidine deaminase activity"/>
    <property type="evidence" value="ECO:0007669"/>
    <property type="project" value="InterPro"/>
</dbReference>
<proteinExistence type="predicted"/>
<evidence type="ECO:0000256" key="3">
    <source>
        <dbReference type="ARBA" id="ARBA00004910"/>
    </source>
</evidence>
<keyword evidence="9" id="KW-0560">Oxidoreductase</keyword>
<name>A0A381VK85_9ZZZZ</name>
<dbReference type="GO" id="GO:0009231">
    <property type="term" value="P:riboflavin biosynthetic process"/>
    <property type="evidence" value="ECO:0007669"/>
    <property type="project" value="UniProtKB-UniPathway"/>
</dbReference>
<dbReference type="GO" id="GO:0050661">
    <property type="term" value="F:NADP binding"/>
    <property type="evidence" value="ECO:0007669"/>
    <property type="project" value="InterPro"/>
</dbReference>
<keyword evidence="10" id="KW-0511">Multifunctional enzyme</keyword>
<keyword evidence="4" id="KW-0686">Riboflavin biosynthesis</keyword>
<evidence type="ECO:0000259" key="11">
    <source>
        <dbReference type="PROSITE" id="PS51747"/>
    </source>
</evidence>
<protein>
    <recommendedName>
        <fullName evidence="11">CMP/dCMP-type deaminase domain-containing protein</fullName>
    </recommendedName>
</protein>
<evidence type="ECO:0000256" key="7">
    <source>
        <dbReference type="ARBA" id="ARBA00022833"/>
    </source>
</evidence>
<dbReference type="PANTHER" id="PTHR38011">
    <property type="entry name" value="DIHYDROFOLATE REDUCTASE FAMILY PROTEIN (AFU_ORTHOLOGUE AFUA_8G06820)"/>
    <property type="match status" value="1"/>
</dbReference>
<dbReference type="NCBIfam" id="TIGR00227">
    <property type="entry name" value="ribD_Cterm"/>
    <property type="match status" value="1"/>
</dbReference>
<dbReference type="InterPro" id="IPR050765">
    <property type="entry name" value="Riboflavin_Biosynth_HTPR"/>
</dbReference>
<dbReference type="Pfam" id="PF00383">
    <property type="entry name" value="dCMP_cyt_deam_1"/>
    <property type="match status" value="1"/>
</dbReference>
<keyword evidence="8" id="KW-0521">NADP</keyword>
<keyword evidence="6" id="KW-0378">Hydrolase</keyword>
<dbReference type="UniPathway" id="UPA00275">
    <property type="reaction ID" value="UER00401"/>
</dbReference>
<evidence type="ECO:0000256" key="5">
    <source>
        <dbReference type="ARBA" id="ARBA00022723"/>
    </source>
</evidence>